<dbReference type="InterPro" id="IPR002933">
    <property type="entry name" value="Peptidase_M20"/>
</dbReference>
<dbReference type="InterPro" id="IPR036264">
    <property type="entry name" value="Bact_exopeptidase_dim_dom"/>
</dbReference>
<evidence type="ECO:0000256" key="2">
    <source>
        <dbReference type="ARBA" id="ARBA00022723"/>
    </source>
</evidence>
<evidence type="ECO:0000256" key="4">
    <source>
        <dbReference type="ARBA" id="ARBA00022833"/>
    </source>
</evidence>
<dbReference type="InterPro" id="IPR050072">
    <property type="entry name" value="Peptidase_M20A"/>
</dbReference>
<dbReference type="Pfam" id="PF07687">
    <property type="entry name" value="M20_dimer"/>
    <property type="match status" value="1"/>
</dbReference>
<keyword evidence="5" id="KW-0170">Cobalt</keyword>
<dbReference type="KEGG" id="alt:ambt_03270"/>
<evidence type="ECO:0000313" key="8">
    <source>
        <dbReference type="EMBL" id="AEF02206.1"/>
    </source>
</evidence>
<protein>
    <submittedName>
        <fullName evidence="8">Peptidase dimerization domain-containing protein</fullName>
    </submittedName>
</protein>
<evidence type="ECO:0000256" key="1">
    <source>
        <dbReference type="ARBA" id="ARBA00001947"/>
    </source>
</evidence>
<comment type="cofactor">
    <cofactor evidence="1">
        <name>Zn(2+)</name>
        <dbReference type="ChEBI" id="CHEBI:29105"/>
    </cofactor>
</comment>
<evidence type="ECO:0000256" key="5">
    <source>
        <dbReference type="ARBA" id="ARBA00023285"/>
    </source>
</evidence>
<dbReference type="InterPro" id="IPR001261">
    <property type="entry name" value="ArgE/DapE_CS"/>
</dbReference>
<dbReference type="PIRSF" id="PIRSF037238">
    <property type="entry name" value="Carboxypeptidase_G2"/>
    <property type="match status" value="1"/>
</dbReference>
<proteinExistence type="predicted"/>
<dbReference type="eggNOG" id="COG0624">
    <property type="taxonomic scope" value="Bacteria"/>
</dbReference>
<evidence type="ECO:0000259" key="7">
    <source>
        <dbReference type="Pfam" id="PF07687"/>
    </source>
</evidence>
<dbReference type="CDD" id="cd03885">
    <property type="entry name" value="M20_CPDG2"/>
    <property type="match status" value="1"/>
</dbReference>
<dbReference type="EMBL" id="CP002339">
    <property type="protein sequence ID" value="AEF02206.1"/>
    <property type="molecule type" value="Genomic_DNA"/>
</dbReference>
<feature type="domain" description="Peptidase M20 dimerisation" evidence="7">
    <location>
        <begin position="168"/>
        <end position="269"/>
    </location>
</feature>
<dbReference type="Pfam" id="PF01546">
    <property type="entry name" value="Peptidase_M20"/>
    <property type="match status" value="1"/>
</dbReference>
<dbReference type="Proteomes" id="UP000000683">
    <property type="component" value="Chromosome"/>
</dbReference>
<keyword evidence="4" id="KW-0862">Zinc</keyword>
<keyword evidence="2" id="KW-0479">Metal-binding</keyword>
<dbReference type="PANTHER" id="PTHR43808:SF9">
    <property type="entry name" value="BLL0789 PROTEIN"/>
    <property type="match status" value="1"/>
</dbReference>
<dbReference type="GO" id="GO:0046872">
    <property type="term" value="F:metal ion binding"/>
    <property type="evidence" value="ECO:0007669"/>
    <property type="project" value="UniProtKB-KW"/>
</dbReference>
<keyword evidence="3" id="KW-0378">Hydrolase</keyword>
<evidence type="ECO:0000313" key="9">
    <source>
        <dbReference type="Proteomes" id="UP000000683"/>
    </source>
</evidence>
<dbReference type="OrthoDB" id="9776600at2"/>
<reference evidence="8 9" key="1">
    <citation type="journal article" date="2011" name="J. Bacteriol.">
        <title>Complete genome sequence of the polycyclic aromatic hydrocarbon-degrading bacterium Alteromonas sp. strain SN2.</title>
        <authorList>
            <person name="Jin H.M."/>
            <person name="Jeong H."/>
            <person name="Moon E.J."/>
            <person name="Math R.K."/>
            <person name="Lee K."/>
            <person name="Kim H.J."/>
            <person name="Jeon C.O."/>
            <person name="Oh T.K."/>
            <person name="Kim J.F."/>
        </authorList>
    </citation>
    <scope>NUCLEOTIDE SEQUENCE [LARGE SCALE GENOMIC DNA]</scope>
    <source>
        <strain evidence="9">JCM 17741 / KACC 18427 / KCTC 11700BP / SN2</strain>
    </source>
</reference>
<dbReference type="HOGENOM" id="CLU_021802_7_1_6"/>
<dbReference type="InterPro" id="IPR011650">
    <property type="entry name" value="Peptidase_M20_dimer"/>
</dbReference>
<dbReference type="AlphaFoldDB" id="F5ZBW8"/>
<organism evidence="8 9">
    <name type="scientific">Alteromonas naphthalenivorans</name>
    <dbReference type="NCBI Taxonomy" id="715451"/>
    <lineage>
        <taxon>Bacteria</taxon>
        <taxon>Pseudomonadati</taxon>
        <taxon>Pseudomonadota</taxon>
        <taxon>Gammaproteobacteria</taxon>
        <taxon>Alteromonadales</taxon>
        <taxon>Alteromonadaceae</taxon>
        <taxon>Alteromonas/Salinimonas group</taxon>
        <taxon>Alteromonas</taxon>
    </lineage>
</organism>
<accession>F5ZBW8</accession>
<dbReference type="PANTHER" id="PTHR43808">
    <property type="entry name" value="ACETYLORNITHINE DEACETYLASE"/>
    <property type="match status" value="1"/>
</dbReference>
<dbReference type="Gene3D" id="3.30.70.360">
    <property type="match status" value="1"/>
</dbReference>
<gene>
    <name evidence="8" type="ordered locus">ambt_03270</name>
</gene>
<dbReference type="InterPro" id="IPR017150">
    <property type="entry name" value="Pept_M20_glutamate_carboxypep"/>
</dbReference>
<feature type="active site" evidence="6">
    <location>
        <position position="75"/>
    </location>
</feature>
<dbReference type="SUPFAM" id="SSF55031">
    <property type="entry name" value="Bacterial exopeptidase dimerisation domain"/>
    <property type="match status" value="1"/>
</dbReference>
<feature type="active site" description="Proton acceptor" evidence="6">
    <location>
        <position position="133"/>
    </location>
</feature>
<dbReference type="GO" id="GO:0016787">
    <property type="term" value="F:hydrolase activity"/>
    <property type="evidence" value="ECO:0007669"/>
    <property type="project" value="UniProtKB-KW"/>
</dbReference>
<evidence type="ECO:0000256" key="3">
    <source>
        <dbReference type="ARBA" id="ARBA00022801"/>
    </source>
</evidence>
<dbReference type="PROSITE" id="PS00758">
    <property type="entry name" value="ARGE_DAPE_CPG2_1"/>
    <property type="match status" value="1"/>
</dbReference>
<keyword evidence="9" id="KW-1185">Reference proteome</keyword>
<evidence type="ECO:0000256" key="6">
    <source>
        <dbReference type="PIRSR" id="PIRSR037238-1"/>
    </source>
</evidence>
<name>F5ZBW8_ALTNA</name>
<dbReference type="SUPFAM" id="SSF53187">
    <property type="entry name" value="Zn-dependent exopeptidases"/>
    <property type="match status" value="1"/>
</dbReference>
<dbReference type="Gene3D" id="3.40.630.10">
    <property type="entry name" value="Zn peptidases"/>
    <property type="match status" value="1"/>
</dbReference>
<dbReference type="RefSeq" id="WP_013783148.1">
    <property type="nucleotide sequence ID" value="NC_015554.1"/>
</dbReference>
<sequence>MNSSLDFTELATIISLNSYTKNKAGVDHNADIFNGWMEQLGFSVETHRREEIGNHVHYLSKKSEGAKLLLLGHLDTVFPPDTFTEFREDDEWIYGPGVCDMKGGNYIALTALRNVFTEQGHIANIDMLLVSDEESGSDDSKLLTSELAKAYDACMVFEAAGPDHDVVISRKGIATFQIEFEGKGAHAGNHYTDGINANLAAAHMLIALTNLTDLEKGTTVNAGKMKGGLGANTISPSASLTVEARFTQSDERDRVLAAFKEVTQNPAVEGVKVVVTGGLQRDVMQPTEAQAQFIVELESVLGAPLKLEKRGGVSDANVVSAAGVPTLDGFGPYGDGDHTIHERASKSSFERRINEVSKILAHFNGGK</sequence>